<accession>A0A0D2IHF9</accession>
<dbReference type="RefSeq" id="XP_016630579.1">
    <property type="nucleotide sequence ID" value="XM_016778219.1"/>
</dbReference>
<evidence type="ECO:0000256" key="5">
    <source>
        <dbReference type="PIRSR" id="PIRSR602640-1"/>
    </source>
</evidence>
<dbReference type="GO" id="GO:0046872">
    <property type="term" value="F:metal ion binding"/>
    <property type="evidence" value="ECO:0007669"/>
    <property type="project" value="UniProtKB-KW"/>
</dbReference>
<feature type="binding site" evidence="6">
    <location>
        <position position="188"/>
    </location>
    <ligand>
        <name>Ca(2+)</name>
        <dbReference type="ChEBI" id="CHEBI:29108"/>
        <label>1</label>
        <note>catalytic</note>
    </ligand>
</feature>
<feature type="chain" id="PRO_5002260671" evidence="7">
    <location>
        <begin position="21"/>
        <end position="393"/>
    </location>
</feature>
<dbReference type="VEuPathDB" id="FungiDB:Z520_07722"/>
<evidence type="ECO:0000256" key="2">
    <source>
        <dbReference type="ARBA" id="ARBA00022801"/>
    </source>
</evidence>
<keyword evidence="7" id="KW-0732">Signal</keyword>
<protein>
    <submittedName>
        <fullName evidence="8">Uncharacterized protein</fullName>
    </submittedName>
</protein>
<keyword evidence="4" id="KW-0325">Glycoprotein</keyword>
<reference evidence="8 9" key="1">
    <citation type="submission" date="2015-01" db="EMBL/GenBank/DDBJ databases">
        <title>The Genome Sequence of Fonsecaea multimorphosa CBS 102226.</title>
        <authorList>
            <consortium name="The Broad Institute Genomics Platform"/>
            <person name="Cuomo C."/>
            <person name="de Hoog S."/>
            <person name="Gorbushina A."/>
            <person name="Stielow B."/>
            <person name="Teixiera M."/>
            <person name="Abouelleil A."/>
            <person name="Chapman S.B."/>
            <person name="Priest M."/>
            <person name="Young S.K."/>
            <person name="Wortman J."/>
            <person name="Nusbaum C."/>
            <person name="Birren B."/>
        </authorList>
    </citation>
    <scope>NUCLEOTIDE SEQUENCE [LARGE SCALE GENOMIC DNA]</scope>
    <source>
        <strain evidence="8 9">CBS 102226</strain>
    </source>
</reference>
<dbReference type="InterPro" id="IPR051288">
    <property type="entry name" value="Serum_paraoxonase/arylesterase"/>
</dbReference>
<dbReference type="PANTHER" id="PTHR11799">
    <property type="entry name" value="PARAOXONASE"/>
    <property type="match status" value="1"/>
</dbReference>
<keyword evidence="9" id="KW-1185">Reference proteome</keyword>
<feature type="binding site" evidence="6">
    <location>
        <position position="135"/>
    </location>
    <ligand>
        <name>Ca(2+)</name>
        <dbReference type="ChEBI" id="CHEBI:29108"/>
        <label>1</label>
        <note>catalytic</note>
    </ligand>
</feature>
<keyword evidence="6" id="KW-0106">Calcium</keyword>
<dbReference type="SUPFAM" id="SSF63829">
    <property type="entry name" value="Calcium-dependent phosphotriesterase"/>
    <property type="match status" value="1"/>
</dbReference>
<evidence type="ECO:0000256" key="4">
    <source>
        <dbReference type="ARBA" id="ARBA00023180"/>
    </source>
</evidence>
<dbReference type="AlphaFoldDB" id="A0A0D2IHF9"/>
<sequence length="393" mass="43038">MSSLLRLSLFIPLLSVLLYNQSPQLLKLAGRVEIDKTRLVRWENSSALNNHDCQIIRAANACEDVKIHFPSRTAFLSCGDPVERTHWYPCAGVRTVSRRAESSFREQLFKHDLDTGTTTELQIKGLEGDFITHGIDIFPLPGDPSQIHIFAVNHARSGDSIAVFAHTLGSDVVELVKNVKHPNIKTANGVAATGPLAFFVTNDHYFAGGPLRAMEEMLGPWSWATNVQYCNAEDNIVLCRQVSGTFPGANGLSLWRDRLFVGDSKNGTVTVFEIHEDKSLAYLQTVDLGAAADNINVVPSTGDLLVAVFPTLEDLPAYLANVRSLGKDFLVPAAALRLRRETNYTHPELVYFDDGSNLSFMTAAHVFEDMFVGASVLQFGGVAVCKASRGAFA</sequence>
<dbReference type="Gene3D" id="2.120.10.30">
    <property type="entry name" value="TolB, C-terminal domain"/>
    <property type="match status" value="1"/>
</dbReference>
<name>A0A0D2IHF9_9EURO</name>
<dbReference type="OrthoDB" id="5307922at2759"/>
<evidence type="ECO:0000256" key="3">
    <source>
        <dbReference type="ARBA" id="ARBA00023157"/>
    </source>
</evidence>
<evidence type="ECO:0000256" key="1">
    <source>
        <dbReference type="ARBA" id="ARBA00008595"/>
    </source>
</evidence>
<comment type="cofactor">
    <cofactor evidence="6">
        <name>Ca(2+)</name>
        <dbReference type="ChEBI" id="CHEBI:29108"/>
    </cofactor>
    <text evidence="6">Binds 2 calcium ions per subunit.</text>
</comment>
<dbReference type="PANTHER" id="PTHR11799:SF12">
    <property type="entry name" value="PARAOXONASE-RELATED"/>
    <property type="match status" value="1"/>
</dbReference>
<keyword evidence="2" id="KW-0378">Hydrolase</keyword>
<dbReference type="GeneID" id="27713468"/>
<evidence type="ECO:0000256" key="6">
    <source>
        <dbReference type="PIRSR" id="PIRSR602640-2"/>
    </source>
</evidence>
<evidence type="ECO:0000313" key="8">
    <source>
        <dbReference type="EMBL" id="KIX96456.1"/>
    </source>
</evidence>
<feature type="signal peptide" evidence="7">
    <location>
        <begin position="1"/>
        <end position="20"/>
    </location>
</feature>
<dbReference type="InterPro" id="IPR011042">
    <property type="entry name" value="6-blade_b-propeller_TolB-like"/>
</dbReference>
<dbReference type="EMBL" id="KN848077">
    <property type="protein sequence ID" value="KIX96456.1"/>
    <property type="molecule type" value="Genomic_DNA"/>
</dbReference>
<feature type="binding site" evidence="6">
    <location>
        <position position="294"/>
    </location>
    <ligand>
        <name>Ca(2+)</name>
        <dbReference type="ChEBI" id="CHEBI:29108"/>
        <label>1</label>
        <note>catalytic</note>
    </ligand>
</feature>
<evidence type="ECO:0000313" key="9">
    <source>
        <dbReference type="Proteomes" id="UP000053411"/>
    </source>
</evidence>
<keyword evidence="3" id="KW-1015">Disulfide bond</keyword>
<dbReference type="Pfam" id="PF01731">
    <property type="entry name" value="Arylesterase"/>
    <property type="match status" value="1"/>
</dbReference>
<comment type="similarity">
    <text evidence="1">Belongs to the paraoxonase family.</text>
</comment>
<proteinExistence type="inferred from homology"/>
<keyword evidence="6" id="KW-0479">Metal-binding</keyword>
<feature type="active site" description="Proton acceptor" evidence="5">
    <location>
        <position position="133"/>
    </location>
</feature>
<evidence type="ECO:0000256" key="7">
    <source>
        <dbReference type="SAM" id="SignalP"/>
    </source>
</evidence>
<feature type="binding site" evidence="6">
    <location>
        <position position="250"/>
    </location>
    <ligand>
        <name>Ca(2+)</name>
        <dbReference type="ChEBI" id="CHEBI:29108"/>
        <label>1</label>
        <note>catalytic</note>
    </ligand>
</feature>
<dbReference type="InterPro" id="IPR002640">
    <property type="entry name" value="Arylesterase"/>
</dbReference>
<organism evidence="8 9">
    <name type="scientific">Fonsecaea multimorphosa CBS 102226</name>
    <dbReference type="NCBI Taxonomy" id="1442371"/>
    <lineage>
        <taxon>Eukaryota</taxon>
        <taxon>Fungi</taxon>
        <taxon>Dikarya</taxon>
        <taxon>Ascomycota</taxon>
        <taxon>Pezizomycotina</taxon>
        <taxon>Eurotiomycetes</taxon>
        <taxon>Chaetothyriomycetidae</taxon>
        <taxon>Chaetothyriales</taxon>
        <taxon>Herpotrichiellaceae</taxon>
        <taxon>Fonsecaea</taxon>
    </lineage>
</organism>
<dbReference type="STRING" id="1442371.A0A0D2IHF9"/>
<dbReference type="Proteomes" id="UP000053411">
    <property type="component" value="Unassembled WGS sequence"/>
</dbReference>
<gene>
    <name evidence="8" type="ORF">Z520_07722</name>
</gene>
<dbReference type="GO" id="GO:0004064">
    <property type="term" value="F:arylesterase activity"/>
    <property type="evidence" value="ECO:0007669"/>
    <property type="project" value="InterPro"/>
</dbReference>
<dbReference type="PRINTS" id="PR01785">
    <property type="entry name" value="PARAOXONASE"/>
</dbReference>
<feature type="binding site" evidence="6">
    <location>
        <position position="64"/>
    </location>
    <ligand>
        <name>Ca(2+)</name>
        <dbReference type="ChEBI" id="CHEBI:29108"/>
        <label>1</label>
        <note>catalytic</note>
    </ligand>
</feature>
<feature type="binding site" evidence="6">
    <location>
        <position position="293"/>
    </location>
    <ligand>
        <name>Ca(2+)</name>
        <dbReference type="ChEBI" id="CHEBI:29108"/>
        <label>1</label>
        <note>catalytic</note>
    </ligand>
</feature>